<evidence type="ECO:0000256" key="1">
    <source>
        <dbReference type="SAM" id="MobiDB-lite"/>
    </source>
</evidence>
<sequence length="84" mass="8107">MAPPLGLSAPGVSPPLRIARTGSTDASVFSQPSTRPSGGTGSGSSERLSALDGAGLSQSSEIDTLLAADGVVDMDAGTSGGFAE</sequence>
<proteinExistence type="predicted"/>
<accession>A0A9W6XC92</accession>
<dbReference type="Proteomes" id="UP001165121">
    <property type="component" value="Unassembled WGS sequence"/>
</dbReference>
<name>A0A9W6XC92_9STRA</name>
<evidence type="ECO:0000313" key="3">
    <source>
        <dbReference type="Proteomes" id="UP001165121"/>
    </source>
</evidence>
<evidence type="ECO:0000313" key="2">
    <source>
        <dbReference type="EMBL" id="GMF35765.1"/>
    </source>
</evidence>
<keyword evidence="3" id="KW-1185">Reference proteome</keyword>
<feature type="region of interest" description="Disordered" evidence="1">
    <location>
        <begin position="1"/>
        <end position="56"/>
    </location>
</feature>
<gene>
    <name evidence="2" type="ORF">Pfra01_000955500</name>
</gene>
<reference evidence="2" key="1">
    <citation type="submission" date="2023-04" db="EMBL/GenBank/DDBJ databases">
        <title>Phytophthora fragariaefolia NBRC 109709.</title>
        <authorList>
            <person name="Ichikawa N."/>
            <person name="Sato H."/>
            <person name="Tonouchi N."/>
        </authorList>
    </citation>
    <scope>NUCLEOTIDE SEQUENCE</scope>
    <source>
        <strain evidence="2">NBRC 109709</strain>
    </source>
</reference>
<comment type="caution">
    <text evidence="2">The sequence shown here is derived from an EMBL/GenBank/DDBJ whole genome shotgun (WGS) entry which is preliminary data.</text>
</comment>
<protein>
    <submittedName>
        <fullName evidence="2">Unnamed protein product</fullName>
    </submittedName>
</protein>
<dbReference type="EMBL" id="BSXT01000893">
    <property type="protein sequence ID" value="GMF35765.1"/>
    <property type="molecule type" value="Genomic_DNA"/>
</dbReference>
<dbReference type="AlphaFoldDB" id="A0A9W6XC92"/>
<organism evidence="2 3">
    <name type="scientific">Phytophthora fragariaefolia</name>
    <dbReference type="NCBI Taxonomy" id="1490495"/>
    <lineage>
        <taxon>Eukaryota</taxon>
        <taxon>Sar</taxon>
        <taxon>Stramenopiles</taxon>
        <taxon>Oomycota</taxon>
        <taxon>Peronosporomycetes</taxon>
        <taxon>Peronosporales</taxon>
        <taxon>Peronosporaceae</taxon>
        <taxon>Phytophthora</taxon>
    </lineage>
</organism>